<dbReference type="EMBL" id="JN882285">
    <property type="protein sequence ID" value="AFC21623.1"/>
    <property type="molecule type" value="Genomic_DNA"/>
</dbReference>
<name>K4F6P7_9CAUD</name>
<proteinExistence type="predicted"/>
<organism evidence="1 2">
    <name type="scientific">Cronobacter phage vB_CsaM_GAP32</name>
    <dbReference type="NCBI Taxonomy" id="1141136"/>
    <lineage>
        <taxon>Viruses</taxon>
        <taxon>Duplodnaviria</taxon>
        <taxon>Heunggongvirae</taxon>
        <taxon>Uroviricota</taxon>
        <taxon>Caudoviricetes</taxon>
        <taxon>Mimasvirus</taxon>
        <taxon>Mimasvirus GAP32</taxon>
    </lineage>
</organism>
<evidence type="ECO:0000313" key="1">
    <source>
        <dbReference type="EMBL" id="AFC21623.1"/>
    </source>
</evidence>
<dbReference type="RefSeq" id="YP_006987278.1">
    <property type="nucleotide sequence ID" value="NC_019401.1"/>
</dbReference>
<dbReference type="Proteomes" id="UP000000457">
    <property type="component" value="Segment"/>
</dbReference>
<accession>K4F6P7</accession>
<evidence type="ECO:0000313" key="2">
    <source>
        <dbReference type="Proteomes" id="UP000000457"/>
    </source>
</evidence>
<gene>
    <name evidence="1" type="ORF">GAP32_173</name>
</gene>
<keyword evidence="2" id="KW-1185">Reference proteome</keyword>
<dbReference type="KEGG" id="vg:13993913"/>
<dbReference type="OrthoDB" id="26516at10239"/>
<protein>
    <submittedName>
        <fullName evidence="1">Uncharacterized protein</fullName>
    </submittedName>
</protein>
<sequence length="119" mass="13683">MTREHSFYKEIARCKTSYVTIHMAGDYDTAVTCARNFTFEEGACYQLSKCDYVYTGGKESGIMARVICYPRFPKTDEQLMDEATRFAYMLAESLCQKSFSIESSNETIYFQSNKPLHGK</sequence>
<reference evidence="1 2" key="1">
    <citation type="journal article" date="2014" name="Virology">
        <title>Supersize me: Cronobacter sakazakii phage GAP32.</title>
        <authorList>
            <person name="Abbasifar R."/>
            <person name="Griffiths M.W."/>
            <person name="Sabour P.M."/>
            <person name="Ackermann H.-W."/>
            <person name="Vandersteegen K."/>
            <person name="Lavigne R."/>
            <person name="Noben J.-P."/>
            <person name="Villa A.A."/>
            <person name="Abbasifar A."/>
            <person name="Nash J.H.E."/>
            <person name="Kropinski A.M."/>
        </authorList>
    </citation>
    <scope>NUCLEOTIDE SEQUENCE [LARGE SCALE GENOMIC DNA]</scope>
    <source>
        <strain evidence="1">GAP-32</strain>
    </source>
</reference>
<dbReference type="GeneID" id="13993913"/>